<dbReference type="OrthoDB" id="2443965at2759"/>
<evidence type="ECO:0000313" key="18">
    <source>
        <dbReference type="EMBL" id="ODQ67956.1"/>
    </source>
</evidence>
<dbReference type="Proteomes" id="UP000095009">
    <property type="component" value="Unassembled WGS sequence"/>
</dbReference>
<dbReference type="EMBL" id="KV454406">
    <property type="protein sequence ID" value="ODQ67956.1"/>
    <property type="molecule type" value="Genomic_DNA"/>
</dbReference>
<dbReference type="STRING" id="857566.A0A1E3PRB5"/>
<keyword evidence="15" id="KW-0137">Centromere</keyword>
<evidence type="ECO:0000256" key="11">
    <source>
        <dbReference type="ARBA" id="ARBA00022838"/>
    </source>
</evidence>
<dbReference type="PANTHER" id="PTHR28017:SF1">
    <property type="entry name" value="DASH COMPLEX SUBUNIT DAD3"/>
    <property type="match status" value="1"/>
</dbReference>
<dbReference type="AlphaFoldDB" id="A0A1E3PRB5"/>
<keyword evidence="7" id="KW-0132">Cell division</keyword>
<evidence type="ECO:0000256" key="6">
    <source>
        <dbReference type="ARBA" id="ARBA00022490"/>
    </source>
</evidence>
<name>A0A1E3PRB5_9ASCO</name>
<evidence type="ECO:0000256" key="14">
    <source>
        <dbReference type="ARBA" id="ARBA00023306"/>
    </source>
</evidence>
<gene>
    <name evidence="18" type="ORF">NADFUDRAFT_48614</name>
</gene>
<evidence type="ECO:0000256" key="3">
    <source>
        <dbReference type="ARBA" id="ARBA00004629"/>
    </source>
</evidence>
<proteinExistence type="inferred from homology"/>
<dbReference type="PANTHER" id="PTHR28017">
    <property type="entry name" value="DASH COMPLEX SUBUNIT DAD3"/>
    <property type="match status" value="1"/>
</dbReference>
<protein>
    <recommendedName>
        <fullName evidence="16">DASH complex subunit DAD3</fullName>
    </recommendedName>
    <alternativeName>
        <fullName evidence="17">Outer kinetochore protein DAD3</fullName>
    </alternativeName>
</protein>
<dbReference type="GO" id="GO:0051010">
    <property type="term" value="F:microtubule plus-end binding"/>
    <property type="evidence" value="ECO:0007669"/>
    <property type="project" value="TreeGrafter"/>
</dbReference>
<evidence type="ECO:0000256" key="15">
    <source>
        <dbReference type="ARBA" id="ARBA00023328"/>
    </source>
</evidence>
<comment type="similarity">
    <text evidence="4">Belongs to the DASH complex DAD3 family.</text>
</comment>
<evidence type="ECO:0000256" key="13">
    <source>
        <dbReference type="ARBA" id="ARBA00023242"/>
    </source>
</evidence>
<keyword evidence="11" id="KW-0995">Kinetochore</keyword>
<evidence type="ECO:0000256" key="2">
    <source>
        <dbReference type="ARBA" id="ARBA00004186"/>
    </source>
</evidence>
<keyword evidence="12" id="KW-0206">Cytoskeleton</keyword>
<evidence type="ECO:0000256" key="9">
    <source>
        <dbReference type="ARBA" id="ARBA00022776"/>
    </source>
</evidence>
<dbReference type="GO" id="GO:0005874">
    <property type="term" value="C:microtubule"/>
    <property type="evidence" value="ECO:0007669"/>
    <property type="project" value="UniProtKB-KW"/>
</dbReference>
<evidence type="ECO:0000256" key="7">
    <source>
        <dbReference type="ARBA" id="ARBA00022618"/>
    </source>
</evidence>
<evidence type="ECO:0000256" key="17">
    <source>
        <dbReference type="ARBA" id="ARBA00044305"/>
    </source>
</evidence>
<dbReference type="GO" id="GO:0051301">
    <property type="term" value="P:cell division"/>
    <property type="evidence" value="ECO:0007669"/>
    <property type="project" value="UniProtKB-KW"/>
</dbReference>
<evidence type="ECO:0000256" key="4">
    <source>
        <dbReference type="ARBA" id="ARBA00006277"/>
    </source>
</evidence>
<organism evidence="18 19">
    <name type="scientific">Nadsonia fulvescens var. elongata DSM 6958</name>
    <dbReference type="NCBI Taxonomy" id="857566"/>
    <lineage>
        <taxon>Eukaryota</taxon>
        <taxon>Fungi</taxon>
        <taxon>Dikarya</taxon>
        <taxon>Ascomycota</taxon>
        <taxon>Saccharomycotina</taxon>
        <taxon>Dipodascomycetes</taxon>
        <taxon>Dipodascales</taxon>
        <taxon>Dipodascales incertae sedis</taxon>
        <taxon>Nadsonia</taxon>
    </lineage>
</organism>
<keyword evidence="5" id="KW-0158">Chromosome</keyword>
<comment type="subcellular location">
    <subcellularLocation>
        <location evidence="3">Chromosome</location>
        <location evidence="3">Centromere</location>
        <location evidence="3">Kinetochore</location>
    </subcellularLocation>
    <subcellularLocation>
        <location evidence="2">Cytoplasm</location>
        <location evidence="2">Cytoskeleton</location>
        <location evidence="2">Spindle</location>
    </subcellularLocation>
    <subcellularLocation>
        <location evidence="1">Nucleus</location>
    </subcellularLocation>
</comment>
<keyword evidence="9" id="KW-0498">Mitosis</keyword>
<dbReference type="InterPro" id="IPR013965">
    <property type="entry name" value="DASH_Dad3"/>
</dbReference>
<evidence type="ECO:0000256" key="16">
    <source>
        <dbReference type="ARBA" id="ARBA00044179"/>
    </source>
</evidence>
<keyword evidence="14" id="KW-0131">Cell cycle</keyword>
<keyword evidence="6" id="KW-0963">Cytoplasm</keyword>
<dbReference type="GO" id="GO:0072686">
    <property type="term" value="C:mitotic spindle"/>
    <property type="evidence" value="ECO:0007669"/>
    <property type="project" value="InterPro"/>
</dbReference>
<evidence type="ECO:0000256" key="8">
    <source>
        <dbReference type="ARBA" id="ARBA00022701"/>
    </source>
</evidence>
<accession>A0A1E3PRB5</accession>
<dbReference type="Pfam" id="PF08656">
    <property type="entry name" value="DASH_Dad3"/>
    <property type="match status" value="1"/>
</dbReference>
<keyword evidence="10" id="KW-0159">Chromosome partition</keyword>
<evidence type="ECO:0000256" key="1">
    <source>
        <dbReference type="ARBA" id="ARBA00004123"/>
    </source>
</evidence>
<evidence type="ECO:0000256" key="12">
    <source>
        <dbReference type="ARBA" id="ARBA00023212"/>
    </source>
</evidence>
<keyword evidence="8" id="KW-0493">Microtubule</keyword>
<dbReference type="GO" id="GO:0042729">
    <property type="term" value="C:DASH complex"/>
    <property type="evidence" value="ECO:0007669"/>
    <property type="project" value="InterPro"/>
</dbReference>
<evidence type="ECO:0000313" key="19">
    <source>
        <dbReference type="Proteomes" id="UP000095009"/>
    </source>
</evidence>
<reference evidence="18 19" key="1">
    <citation type="journal article" date="2016" name="Proc. Natl. Acad. Sci. U.S.A.">
        <title>Comparative genomics of biotechnologically important yeasts.</title>
        <authorList>
            <person name="Riley R."/>
            <person name="Haridas S."/>
            <person name="Wolfe K.H."/>
            <person name="Lopes M.R."/>
            <person name="Hittinger C.T."/>
            <person name="Goeker M."/>
            <person name="Salamov A.A."/>
            <person name="Wisecaver J.H."/>
            <person name="Long T.M."/>
            <person name="Calvey C.H."/>
            <person name="Aerts A.L."/>
            <person name="Barry K.W."/>
            <person name="Choi C."/>
            <person name="Clum A."/>
            <person name="Coughlan A.Y."/>
            <person name="Deshpande S."/>
            <person name="Douglass A.P."/>
            <person name="Hanson S.J."/>
            <person name="Klenk H.-P."/>
            <person name="LaButti K.M."/>
            <person name="Lapidus A."/>
            <person name="Lindquist E.A."/>
            <person name="Lipzen A.M."/>
            <person name="Meier-Kolthoff J.P."/>
            <person name="Ohm R.A."/>
            <person name="Otillar R.P."/>
            <person name="Pangilinan J.L."/>
            <person name="Peng Y."/>
            <person name="Rokas A."/>
            <person name="Rosa C.A."/>
            <person name="Scheuner C."/>
            <person name="Sibirny A.A."/>
            <person name="Slot J.C."/>
            <person name="Stielow J.B."/>
            <person name="Sun H."/>
            <person name="Kurtzman C.P."/>
            <person name="Blackwell M."/>
            <person name="Grigoriev I.V."/>
            <person name="Jeffries T.W."/>
        </authorList>
    </citation>
    <scope>NUCLEOTIDE SEQUENCE [LARGE SCALE GENOMIC DNA]</scope>
    <source>
        <strain evidence="18 19">DSM 6958</strain>
    </source>
</reference>
<evidence type="ECO:0000256" key="5">
    <source>
        <dbReference type="ARBA" id="ARBA00022454"/>
    </source>
</evidence>
<keyword evidence="19" id="KW-1185">Reference proteome</keyword>
<dbReference type="GO" id="GO:0008608">
    <property type="term" value="P:attachment of spindle microtubules to kinetochore"/>
    <property type="evidence" value="ECO:0007669"/>
    <property type="project" value="InterPro"/>
</dbReference>
<evidence type="ECO:0000256" key="10">
    <source>
        <dbReference type="ARBA" id="ARBA00022829"/>
    </source>
</evidence>
<keyword evidence="13" id="KW-0539">Nucleus</keyword>
<sequence length="113" mass="12903">MSSQDQRESQRTKSVYLTQDYSTSSQLTQTEKDLLIEYQKLALSLNELSALMNRVATVPTRQILETLRTLESKSSLVFTLVKASVYGLLQQQEPFEDEHYDGDSNFPAMDSDM</sequence>